<dbReference type="EMBL" id="JAJSPL020000002">
    <property type="protein sequence ID" value="KAK7748705.1"/>
    <property type="molecule type" value="Genomic_DNA"/>
</dbReference>
<dbReference type="AlphaFoldDB" id="A0AAN9ULI3"/>
<proteinExistence type="predicted"/>
<feature type="region of interest" description="Disordered" evidence="1">
    <location>
        <begin position="88"/>
        <end position="131"/>
    </location>
</feature>
<evidence type="ECO:0000256" key="1">
    <source>
        <dbReference type="SAM" id="MobiDB-lite"/>
    </source>
</evidence>
<evidence type="ECO:0000313" key="2">
    <source>
        <dbReference type="EMBL" id="KAK7748705.1"/>
    </source>
</evidence>
<dbReference type="Proteomes" id="UP001320245">
    <property type="component" value="Unassembled WGS sequence"/>
</dbReference>
<comment type="caution">
    <text evidence="2">The sequence shown here is derived from an EMBL/GenBank/DDBJ whole genome shotgun (WGS) entry which is preliminary data.</text>
</comment>
<reference evidence="2 3" key="1">
    <citation type="journal article" date="2023" name="PLoS ONE">
        <title>Cytospora paraplurivora sp. nov. isolated from orchards with fruit tree decline syndrome in Ontario, Canada.</title>
        <authorList>
            <person name="Ilyukhin E."/>
            <person name="Nguyen H.D.T."/>
            <person name="Castle A.J."/>
            <person name="Ellouze W."/>
        </authorList>
    </citation>
    <scope>NUCLEOTIDE SEQUENCE [LARGE SCALE GENOMIC DNA]</scope>
    <source>
        <strain evidence="2 3">FDS-564</strain>
    </source>
</reference>
<gene>
    <name evidence="2" type="ORF">SLS53_000727</name>
</gene>
<accession>A0AAN9ULI3</accession>
<protein>
    <submittedName>
        <fullName evidence="2">Uncharacterized protein</fullName>
    </submittedName>
</protein>
<keyword evidence="3" id="KW-1185">Reference proteome</keyword>
<name>A0AAN9ULI3_9PEZI</name>
<organism evidence="2 3">
    <name type="scientific">Cytospora paraplurivora</name>
    <dbReference type="NCBI Taxonomy" id="2898453"/>
    <lineage>
        <taxon>Eukaryota</taxon>
        <taxon>Fungi</taxon>
        <taxon>Dikarya</taxon>
        <taxon>Ascomycota</taxon>
        <taxon>Pezizomycotina</taxon>
        <taxon>Sordariomycetes</taxon>
        <taxon>Sordariomycetidae</taxon>
        <taxon>Diaporthales</taxon>
        <taxon>Cytosporaceae</taxon>
        <taxon>Cytospora</taxon>
    </lineage>
</organism>
<sequence length="151" mass="17652">MASLRAFNSALRLATQRLPSGPVRFSSTTLTLPGAIFSRLNLVNQTQIARFSSEPPLRVTAFEQAMQEIHGETWKQQLNNRQRSFVKHHEAKREMRERQRKSAADTAEADRVRLPEQRQSESEWRDKVEKKKKEIQWQKKLTWTTSSTFRG</sequence>
<evidence type="ECO:0000313" key="3">
    <source>
        <dbReference type="Proteomes" id="UP001320245"/>
    </source>
</evidence>